<proteinExistence type="predicted"/>
<evidence type="ECO:0000313" key="3">
    <source>
        <dbReference type="EMBL" id="CAD8885577.1"/>
    </source>
</evidence>
<dbReference type="Pfam" id="PF10251">
    <property type="entry name" value="PEN-2"/>
    <property type="match status" value="1"/>
</dbReference>
<feature type="transmembrane region" description="Helical" evidence="2">
    <location>
        <begin position="12"/>
        <end position="30"/>
    </location>
</feature>
<name>A0A7S1FT60_9STRA</name>
<accession>A0A7S1FT60</accession>
<dbReference type="AlphaFoldDB" id="A0A7S1FT60"/>
<dbReference type="EMBL" id="HBFR01017567">
    <property type="protein sequence ID" value="CAD8885577.1"/>
    <property type="molecule type" value="Transcribed_RNA"/>
</dbReference>
<gene>
    <name evidence="3" type="ORF">CHYS00102_LOCUS12774</name>
</gene>
<feature type="compositionally biased region" description="Acidic residues" evidence="1">
    <location>
        <begin position="52"/>
        <end position="69"/>
    </location>
</feature>
<keyword evidence="2" id="KW-1133">Transmembrane helix</keyword>
<keyword evidence="2" id="KW-0812">Transmembrane</keyword>
<dbReference type="InterPro" id="IPR019379">
    <property type="entry name" value="Gamma_Secretase_Asp_P_PEN2"/>
</dbReference>
<feature type="region of interest" description="Disordered" evidence="1">
    <location>
        <begin position="51"/>
        <end position="77"/>
    </location>
</feature>
<sequence length="148" mass="16825">MKDHVLAKRYFIAGTLGLLPWLSICNVLYFRRSVYGNISWLDGDAPIPDLNDSIDDSDDSDDDDDNSDEEIAHRSSRNRVDDADVLLSREEEHAELCKWVRRSTISSMVWVVLLISWIVVYQTAGNNSFASKVRVFPTQTNEAEATGW</sequence>
<keyword evidence="2" id="KW-0472">Membrane</keyword>
<evidence type="ECO:0000256" key="2">
    <source>
        <dbReference type="SAM" id="Phobius"/>
    </source>
</evidence>
<reference evidence="3" key="1">
    <citation type="submission" date="2021-01" db="EMBL/GenBank/DDBJ databases">
        <authorList>
            <person name="Corre E."/>
            <person name="Pelletier E."/>
            <person name="Niang G."/>
            <person name="Scheremetjew M."/>
            <person name="Finn R."/>
            <person name="Kale V."/>
            <person name="Holt S."/>
            <person name="Cochrane G."/>
            <person name="Meng A."/>
            <person name="Brown T."/>
            <person name="Cohen L."/>
        </authorList>
    </citation>
    <scope>NUCLEOTIDE SEQUENCE</scope>
    <source>
        <strain evidence="3">308</strain>
    </source>
</reference>
<organism evidence="3">
    <name type="scientific">Corethron hystrix</name>
    <dbReference type="NCBI Taxonomy" id="216773"/>
    <lineage>
        <taxon>Eukaryota</taxon>
        <taxon>Sar</taxon>
        <taxon>Stramenopiles</taxon>
        <taxon>Ochrophyta</taxon>
        <taxon>Bacillariophyta</taxon>
        <taxon>Coscinodiscophyceae</taxon>
        <taxon>Corethrophycidae</taxon>
        <taxon>Corethrales</taxon>
        <taxon>Corethraceae</taxon>
        <taxon>Corethron</taxon>
    </lineage>
</organism>
<evidence type="ECO:0000256" key="1">
    <source>
        <dbReference type="SAM" id="MobiDB-lite"/>
    </source>
</evidence>
<protein>
    <submittedName>
        <fullName evidence="3">Uncharacterized protein</fullName>
    </submittedName>
</protein>
<feature type="transmembrane region" description="Helical" evidence="2">
    <location>
        <begin position="105"/>
        <end position="124"/>
    </location>
</feature>